<organism evidence="5 6">
    <name type="scientific">Stutzerimonas degradans</name>
    <dbReference type="NCBI Taxonomy" id="2968968"/>
    <lineage>
        <taxon>Bacteria</taxon>
        <taxon>Pseudomonadati</taxon>
        <taxon>Pseudomonadota</taxon>
        <taxon>Gammaproteobacteria</taxon>
        <taxon>Pseudomonadales</taxon>
        <taxon>Pseudomonadaceae</taxon>
        <taxon>Stutzerimonas</taxon>
    </lineage>
</organism>
<evidence type="ECO:0000256" key="1">
    <source>
        <dbReference type="ARBA" id="ARBA00022603"/>
    </source>
</evidence>
<reference evidence="5 6" key="1">
    <citation type="submission" date="2018-01" db="EMBL/GenBank/DDBJ databases">
        <title>Denitrification phenotypes of diverse strains of Pseudomonas stutzeri.</title>
        <authorList>
            <person name="Milligan D.A."/>
            <person name="Bergaust L."/>
            <person name="Bakken L.R."/>
            <person name="Frostegard A."/>
        </authorList>
    </citation>
    <scope>NUCLEOTIDE SEQUENCE [LARGE SCALE GENOMIC DNA]</scope>
    <source>
        <strain evidence="5 6">DSM 50238</strain>
    </source>
</reference>
<accession>A0A8E2U1U6</accession>
<comment type="caution">
    <text evidence="5">The sequence shown here is derived from an EMBL/GenBank/DDBJ whole genome shotgun (WGS) entry which is preliminary data.</text>
</comment>
<dbReference type="EMBL" id="POUK01000002">
    <property type="protein sequence ID" value="PNF77141.1"/>
    <property type="molecule type" value="Genomic_DNA"/>
</dbReference>
<name>A0A8E2U1U6_9GAMM</name>
<dbReference type="InterPro" id="IPR029063">
    <property type="entry name" value="SAM-dependent_MTases_sf"/>
</dbReference>
<dbReference type="RefSeq" id="WP_102827878.1">
    <property type="nucleotide sequence ID" value="NZ_CP065721.1"/>
</dbReference>
<feature type="transmembrane region" description="Helical" evidence="4">
    <location>
        <begin position="38"/>
        <end position="58"/>
    </location>
</feature>
<keyword evidence="1 5" id="KW-0489">Methyltransferase</keyword>
<keyword evidence="4" id="KW-0472">Membrane</keyword>
<gene>
    <name evidence="5" type="ORF">CXK95_05495</name>
</gene>
<evidence type="ECO:0000256" key="2">
    <source>
        <dbReference type="ARBA" id="ARBA00022679"/>
    </source>
</evidence>
<protein>
    <submittedName>
        <fullName evidence="5">Trans-aconitate methyltransferase</fullName>
    </submittedName>
</protein>
<dbReference type="AlphaFoldDB" id="A0A8E2U1U6"/>
<sequence length="268" mass="29868">MSDSPRFRPPILLALGAQLAALLLTWLVLLAAARLLGLHVSLLQAAIMQGALAALLGARLGLSRWWWPINLVFVPALVVLRDHSLPGWLPLAAFAALFLLNWNAFFEHVPLYLTGRAAERRLAERLAGLPANFRFVDLGCGLAGSLSRLAQAYPQARFVGVETAPLAFLIAWLRCLPRRNCRIFLRSLWRVDLARYEVVYCFLSPAPMPALWRKACVQMRPDALLISNSFAVPGVEPEERLVVDDWRQSQLLLWRPGVPRPDDPQASG</sequence>
<dbReference type="GO" id="GO:0032259">
    <property type="term" value="P:methylation"/>
    <property type="evidence" value="ECO:0007669"/>
    <property type="project" value="UniProtKB-KW"/>
</dbReference>
<keyword evidence="2 5" id="KW-0808">Transferase</keyword>
<proteinExistence type="predicted"/>
<keyword evidence="4" id="KW-1133">Transmembrane helix</keyword>
<keyword evidence="6" id="KW-1185">Reference proteome</keyword>
<keyword evidence="3" id="KW-0949">S-adenosyl-L-methionine</keyword>
<dbReference type="Proteomes" id="UP000235881">
    <property type="component" value="Unassembled WGS sequence"/>
</dbReference>
<dbReference type="PANTHER" id="PTHR13610:SF11">
    <property type="entry name" value="METHYLTRANSFERASE DOMAIN-CONTAINING PROTEIN"/>
    <property type="match status" value="1"/>
</dbReference>
<feature type="transmembrane region" description="Helical" evidence="4">
    <location>
        <begin position="87"/>
        <end position="106"/>
    </location>
</feature>
<keyword evidence="4" id="KW-0812">Transmembrane</keyword>
<feature type="transmembrane region" description="Helical" evidence="4">
    <location>
        <begin position="12"/>
        <end position="32"/>
    </location>
</feature>
<dbReference type="SUPFAM" id="SSF53335">
    <property type="entry name" value="S-adenosyl-L-methionine-dependent methyltransferases"/>
    <property type="match status" value="1"/>
</dbReference>
<evidence type="ECO:0000313" key="5">
    <source>
        <dbReference type="EMBL" id="PNF77141.1"/>
    </source>
</evidence>
<dbReference type="Gene3D" id="3.40.50.150">
    <property type="entry name" value="Vaccinia Virus protein VP39"/>
    <property type="match status" value="1"/>
</dbReference>
<dbReference type="GO" id="GO:0016279">
    <property type="term" value="F:protein-lysine N-methyltransferase activity"/>
    <property type="evidence" value="ECO:0007669"/>
    <property type="project" value="InterPro"/>
</dbReference>
<dbReference type="PANTHER" id="PTHR13610">
    <property type="entry name" value="METHYLTRANSFERASE DOMAIN-CONTAINING PROTEIN"/>
    <property type="match status" value="1"/>
</dbReference>
<evidence type="ECO:0000256" key="3">
    <source>
        <dbReference type="ARBA" id="ARBA00022691"/>
    </source>
</evidence>
<evidence type="ECO:0000313" key="6">
    <source>
        <dbReference type="Proteomes" id="UP000235881"/>
    </source>
</evidence>
<dbReference type="InterPro" id="IPR026170">
    <property type="entry name" value="FAM173A/B"/>
</dbReference>
<evidence type="ECO:0000256" key="4">
    <source>
        <dbReference type="SAM" id="Phobius"/>
    </source>
</evidence>